<reference evidence="3 4" key="1">
    <citation type="submission" date="2016-06" db="EMBL/GenBank/DDBJ databases">
        <authorList>
            <consortium name="Pathogen Informatics"/>
        </authorList>
    </citation>
    <scope>NUCLEOTIDE SEQUENCE [LARGE SCALE GENOMIC DNA]</scope>
    <source>
        <strain evidence="3">PmlGA01</strain>
    </source>
</reference>
<dbReference type="VEuPathDB" id="PlasmoDB:PmUG01_01016200"/>
<dbReference type="SUPFAM" id="SSF52374">
    <property type="entry name" value="Nucleotidylyl transferase"/>
    <property type="match status" value="1"/>
</dbReference>
<dbReference type="Gene3D" id="3.40.50.620">
    <property type="entry name" value="HUPs"/>
    <property type="match status" value="1"/>
</dbReference>
<accession>A0A1C3KL18</accession>
<keyword evidence="2" id="KW-0472">Membrane</keyword>
<dbReference type="EC" id="2.7.7.3" evidence="3"/>
<feature type="region of interest" description="Disordered" evidence="1">
    <location>
        <begin position="583"/>
        <end position="614"/>
    </location>
</feature>
<protein>
    <submittedName>
        <fullName evidence="3">Phosphopantetheine adenylyltransferase, putative</fullName>
        <ecNumber evidence="3">2.7.7.3</ecNumber>
    </submittedName>
</protein>
<feature type="transmembrane region" description="Helical" evidence="2">
    <location>
        <begin position="661"/>
        <end position="679"/>
    </location>
</feature>
<feature type="region of interest" description="Disordered" evidence="1">
    <location>
        <begin position="877"/>
        <end position="921"/>
    </location>
</feature>
<feature type="compositionally biased region" description="Low complexity" evidence="1">
    <location>
        <begin position="588"/>
        <end position="606"/>
    </location>
</feature>
<feature type="transmembrane region" description="Helical" evidence="2">
    <location>
        <begin position="831"/>
        <end position="852"/>
    </location>
</feature>
<feature type="transmembrane region" description="Helical" evidence="2">
    <location>
        <begin position="333"/>
        <end position="354"/>
    </location>
</feature>
<evidence type="ECO:0000256" key="2">
    <source>
        <dbReference type="SAM" id="Phobius"/>
    </source>
</evidence>
<dbReference type="EMBL" id="LT594489">
    <property type="protein sequence ID" value="SBT74682.1"/>
    <property type="molecule type" value="Genomic_DNA"/>
</dbReference>
<keyword evidence="3" id="KW-0548">Nucleotidyltransferase</keyword>
<dbReference type="InterPro" id="IPR014729">
    <property type="entry name" value="Rossmann-like_a/b/a_fold"/>
</dbReference>
<feature type="transmembrane region" description="Helical" evidence="2">
    <location>
        <begin position="761"/>
        <end position="782"/>
    </location>
</feature>
<keyword evidence="2" id="KW-0812">Transmembrane</keyword>
<proteinExistence type="predicted"/>
<organism evidence="3 4">
    <name type="scientific">Plasmodium malariae</name>
    <dbReference type="NCBI Taxonomy" id="5858"/>
    <lineage>
        <taxon>Eukaryota</taxon>
        <taxon>Sar</taxon>
        <taxon>Alveolata</taxon>
        <taxon>Apicomplexa</taxon>
        <taxon>Aconoidasida</taxon>
        <taxon>Haemosporida</taxon>
        <taxon>Plasmodiidae</taxon>
        <taxon>Plasmodium</taxon>
        <taxon>Plasmodium (Plasmodium)</taxon>
    </lineage>
</organism>
<name>A0A1C3KL18_PLAMA</name>
<dbReference type="Proteomes" id="UP000219799">
    <property type="component" value="Chromosome 1"/>
</dbReference>
<sequence length="1332" mass="159856">MRKNVSCEKGVLVFEDYNYVIYTRTNGKKICWHGKSKNLNNYNVNTYFCKICQNYNFSIVNNNLSLRLYMENKLFKKVQKNVKQLIKYIIRLRNKVRNIYLFIKFISSKCILKMSTFYYLKFIIEKIYERKLDKIVRVVLPIADLHKLYSYIYYENFSFTNYYKDVLSKYGRGQLRRYYCSFIILNNKKKNLTQSYEKIYGLGLIKMNSTNGMNCENDVKKKKQKIEIPEKGEMIHNAPNASNTPNSDILAKPDNAQNAEDNNKTETENITSPKQKISLIKEINKKESNFYINRGRNLKGIKVEKYKIKRTISKNLHKSDIGLFAGTFDKIHFGHMLLLFYSIFLTKKFFYIGLYNNKNIYNKKYSEEIDDLKLRIFHISDILFLIKNVYHIHFFFHNFEHIMPFIKIKNSHKILYEIITSQKTQTSMEYNKSKYQKFVNLYYFNKKKKKEKKNGKNKKEKEKNYTIPTYNNLKKKYLFLLKSKIDKIYQGKFCRKKTQLLIADEMKRKISKYLNFHLNSKKKSNRREQKKIIVFKRIHDPFSFAVDIKDLYCLTMSKESEANGYSVVNRRKLLFKKVKTDGDKTTSNEINQMKDNNNNNSNNNRNTPCDSVNSDKKDYAEKARTCLNIFDTIDLCDGEKFSSTIIRKQNSFLKRRKFAKFLSYFIDACLFFNIEYFLIQMYTDIFMHKNVRTPFKKLYIYKVRNYFCKKKMHKEKNKFNKNSQEECSYIINDFFRHLFVLLSFFVNHFADEQQSQNKIQLFMKISITLSFFFYNNMILLIIKRKEEFVNKNIVMNINQNVEKKINMFDIHDENMLRIYMHNVGDTILQEILNQVFIFVLVILSISILCKVFHLKNLPKENADRRCKQERKLKWHVRRNKGKQVEQGHPYDQSKDMSKQSQRNSSETKSINECTLQGNVNNHAPNARKDHFCNFQKKILKTGNSKIEEENEYNNSNYDSFLKKFNFSLYFSNYSKDKGLYKHSYIVTPHTLCNYALMSRFKNRCSNFSHNYYVPGKKKNNKITCLNTCSKRVSDNSNMAASNLAGDVDYINDGKRVFNDGQCKQLKYETQNRKNIEQCPFIVHSEIKEKLVINNLYEIKIRKGEDNLNCKNKVSINDIQSYVRGRTCSNYCYNERFMSLIRININNNNEIFFFRKILIYKFLDKYFISFFSFYFLIYSKNREYNKNKPVRNAKVEDFLYLFLVSFEKHMEMIINSYIKQKWELKQKKNFSPFDPYLHYQKKYSIIHRYLIMNLSPLNNYNIDFERKYDLKKSTTNFTHTPFYIKLASIGCPKDAKDLNVLSFYNIIFQNILTYENYYYPYFASLNYLHLDSF</sequence>
<evidence type="ECO:0000313" key="4">
    <source>
        <dbReference type="Proteomes" id="UP000219799"/>
    </source>
</evidence>
<dbReference type="GO" id="GO:0004595">
    <property type="term" value="F:pantetheine-phosphate adenylyltransferase activity"/>
    <property type="evidence" value="ECO:0007669"/>
    <property type="project" value="UniProtKB-EC"/>
</dbReference>
<evidence type="ECO:0000313" key="3">
    <source>
        <dbReference type="EMBL" id="SBT74682.1"/>
    </source>
</evidence>
<gene>
    <name evidence="3" type="primary">PPAT</name>
    <name evidence="3" type="ORF">PMLGA01_010007500</name>
</gene>
<feature type="compositionally biased region" description="Polar residues" evidence="1">
    <location>
        <begin position="898"/>
        <end position="921"/>
    </location>
</feature>
<feature type="region of interest" description="Disordered" evidence="1">
    <location>
        <begin position="235"/>
        <end position="271"/>
    </location>
</feature>
<evidence type="ECO:0000256" key="1">
    <source>
        <dbReference type="SAM" id="MobiDB-lite"/>
    </source>
</evidence>
<keyword evidence="3" id="KW-0808">Transferase</keyword>
<keyword evidence="2" id="KW-1133">Transmembrane helix</keyword>